<sequence>MSTPTPSSPAPAETTAATAPGSTAATGPAAAGSDAVELTADPTWWRQAVVYQIYPRSFADGSGDGIGDLRGIISRIPYLRRLGVDAVWLSPFYPSALADGGYDVDDYRDVDPRIGTLEEFDEMSRALHEAGIRLIVDIVPNHSSNRHAWFREALAAGPGSPERERYIFRDGLGEHGELPPADWTSAFGGPAWTRVEDGQWYLHTFAREQPDFNWDHPEVREDFLTTLRFWSDRGVDGFRVDVAQCLAKHLAEDLPSSAELAEMPQDGTHPLVDRDEVHEIYAEWRRVFEEYTPPRTAVAEAWVSSPERRAKYASPRGLGQAFNFDLLTADFEADAFRRIVTDNLRQSATTGSSSTWVLSNHDVVRHATRYGLPPLQGREVKQGAEWIIAGGPEEGIDRELGLRRARAATLFELALPGSAYLYQGEELGLHEVAEIPDEQRQDPAFWRTTAEDRSFDGLGRDGTRVPLPWTREGSSFGFGTDGAHLPQPAWFADVSVEAEDGDPASTLTLYREALRLRRTLQGAEELTWDEEHSTGDVLALVRPGGWTSITNFGDAPVPLPAGEVLLSSAPLEDGPDGAPLLPGATTAWLRR</sequence>
<dbReference type="FunFam" id="3.90.400.10:FF:000001">
    <property type="entry name" value="Maltase A3, isoform A"/>
    <property type="match status" value="1"/>
</dbReference>
<dbReference type="EMBL" id="JDYK01000003">
    <property type="protein sequence ID" value="EWS82408.1"/>
    <property type="molecule type" value="Genomic_DNA"/>
</dbReference>
<name>Z9JWL8_9MICO</name>
<accession>Z9JWL8</accession>
<dbReference type="RefSeq" id="WP_156954043.1">
    <property type="nucleotide sequence ID" value="NZ_KK069989.1"/>
</dbReference>
<protein>
    <submittedName>
        <fullName evidence="5">Alpha-amylase</fullName>
    </submittedName>
</protein>
<dbReference type="eggNOG" id="COG0366">
    <property type="taxonomic scope" value="Bacteria"/>
</dbReference>
<keyword evidence="6" id="KW-1185">Reference proteome</keyword>
<proteinExistence type="inferred from homology"/>
<dbReference type="CDD" id="cd11332">
    <property type="entry name" value="AmyAc_OligoGlu_TS"/>
    <property type="match status" value="1"/>
</dbReference>
<feature type="region of interest" description="Disordered" evidence="3">
    <location>
        <begin position="568"/>
        <end position="591"/>
    </location>
</feature>
<dbReference type="Proteomes" id="UP000023067">
    <property type="component" value="Unassembled WGS sequence"/>
</dbReference>
<comment type="caution">
    <text evidence="5">The sequence shown here is derived from an EMBL/GenBank/DDBJ whole genome shotgun (WGS) entry which is preliminary data.</text>
</comment>
<organism evidence="5 6">
    <name type="scientific">Brachybacterium phenoliresistens</name>
    <dbReference type="NCBI Taxonomy" id="396014"/>
    <lineage>
        <taxon>Bacteria</taxon>
        <taxon>Bacillati</taxon>
        <taxon>Actinomycetota</taxon>
        <taxon>Actinomycetes</taxon>
        <taxon>Micrococcales</taxon>
        <taxon>Dermabacteraceae</taxon>
        <taxon>Brachybacterium</taxon>
    </lineage>
</organism>
<dbReference type="SUPFAM" id="SSF51445">
    <property type="entry name" value="(Trans)glycosidases"/>
    <property type="match status" value="1"/>
</dbReference>
<evidence type="ECO:0000313" key="6">
    <source>
        <dbReference type="Proteomes" id="UP000023067"/>
    </source>
</evidence>
<dbReference type="GO" id="GO:0004556">
    <property type="term" value="F:alpha-amylase activity"/>
    <property type="evidence" value="ECO:0007669"/>
    <property type="project" value="TreeGrafter"/>
</dbReference>
<evidence type="ECO:0000259" key="4">
    <source>
        <dbReference type="SMART" id="SM00642"/>
    </source>
</evidence>
<dbReference type="STRING" id="396014.BF93_12495"/>
<feature type="domain" description="Glycosyl hydrolase family 13 catalytic" evidence="4">
    <location>
        <begin position="52"/>
        <end position="464"/>
    </location>
</feature>
<reference evidence="5 6" key="1">
    <citation type="submission" date="2014-02" db="EMBL/GenBank/DDBJ databases">
        <title>Genome sequence of Brachybacterium phenoliresistens strain W13A50.</title>
        <authorList>
            <person name="Wang X."/>
        </authorList>
    </citation>
    <scope>NUCLEOTIDE SEQUENCE [LARGE SCALE GENOMIC DNA]</scope>
    <source>
        <strain evidence="5 6">W13A50</strain>
    </source>
</reference>
<dbReference type="OrthoDB" id="9043248at2"/>
<dbReference type="PANTHER" id="PTHR10357">
    <property type="entry name" value="ALPHA-AMYLASE FAMILY MEMBER"/>
    <property type="match status" value="1"/>
</dbReference>
<gene>
    <name evidence="5" type="ORF">BF93_12495</name>
</gene>
<evidence type="ECO:0000256" key="3">
    <source>
        <dbReference type="SAM" id="MobiDB-lite"/>
    </source>
</evidence>
<dbReference type="AlphaFoldDB" id="Z9JWL8"/>
<evidence type="ECO:0000256" key="1">
    <source>
        <dbReference type="ARBA" id="ARBA00008061"/>
    </source>
</evidence>
<dbReference type="InterPro" id="IPR017853">
    <property type="entry name" value="GH"/>
</dbReference>
<dbReference type="PANTHER" id="PTHR10357:SF179">
    <property type="entry name" value="NEUTRAL AND BASIC AMINO ACID TRANSPORT PROTEIN RBAT"/>
    <property type="match status" value="1"/>
</dbReference>
<dbReference type="SMART" id="SM00642">
    <property type="entry name" value="Aamy"/>
    <property type="match status" value="1"/>
</dbReference>
<feature type="region of interest" description="Disordered" evidence="3">
    <location>
        <begin position="1"/>
        <end position="30"/>
    </location>
</feature>
<dbReference type="Gene3D" id="3.90.400.10">
    <property type="entry name" value="Oligo-1,6-glucosidase, Domain 2"/>
    <property type="match status" value="1"/>
</dbReference>
<comment type="similarity">
    <text evidence="1">Belongs to the glycosyl hydrolase 13 family.</text>
</comment>
<evidence type="ECO:0000313" key="5">
    <source>
        <dbReference type="EMBL" id="EWS82408.1"/>
    </source>
</evidence>
<dbReference type="GO" id="GO:0009313">
    <property type="term" value="P:oligosaccharide catabolic process"/>
    <property type="evidence" value="ECO:0007669"/>
    <property type="project" value="TreeGrafter"/>
</dbReference>
<keyword evidence="2" id="KW-0325">Glycoprotein</keyword>
<dbReference type="InterPro" id="IPR006047">
    <property type="entry name" value="GH13_cat_dom"/>
</dbReference>
<dbReference type="Gene3D" id="3.20.20.80">
    <property type="entry name" value="Glycosidases"/>
    <property type="match status" value="1"/>
</dbReference>
<dbReference type="HOGENOM" id="CLU_006462_0_1_11"/>
<dbReference type="InterPro" id="IPR045857">
    <property type="entry name" value="O16G_dom_2"/>
</dbReference>
<dbReference type="PATRIC" id="fig|396014.3.peg.1006"/>
<dbReference type="Pfam" id="PF00128">
    <property type="entry name" value="Alpha-amylase"/>
    <property type="match status" value="2"/>
</dbReference>
<evidence type="ECO:0000256" key="2">
    <source>
        <dbReference type="ARBA" id="ARBA00023180"/>
    </source>
</evidence>